<evidence type="ECO:0000313" key="4">
    <source>
        <dbReference type="Proteomes" id="UP000821853"/>
    </source>
</evidence>
<keyword evidence="1" id="KW-0802">TPR repeat</keyword>
<dbReference type="Pfam" id="PF00515">
    <property type="entry name" value="TPR_1"/>
    <property type="match status" value="1"/>
</dbReference>
<feature type="repeat" description="TPR" evidence="1">
    <location>
        <begin position="155"/>
        <end position="188"/>
    </location>
</feature>
<evidence type="ECO:0000256" key="1">
    <source>
        <dbReference type="PROSITE-ProRule" id="PRU00339"/>
    </source>
</evidence>
<dbReference type="Pfam" id="PF13181">
    <property type="entry name" value="TPR_8"/>
    <property type="match status" value="1"/>
</dbReference>
<feature type="repeat" description="TPR" evidence="1">
    <location>
        <begin position="121"/>
        <end position="154"/>
    </location>
</feature>
<dbReference type="EMBL" id="JABSTR010000001">
    <property type="protein sequence ID" value="KAH9363110.1"/>
    <property type="molecule type" value="Genomic_DNA"/>
</dbReference>
<gene>
    <name evidence="3" type="ORF">HPB48_014108</name>
</gene>
<comment type="caution">
    <text evidence="3">The sequence shown here is derived from an EMBL/GenBank/DDBJ whole genome shotgun (WGS) entry which is preliminary data.</text>
</comment>
<dbReference type="Proteomes" id="UP000821853">
    <property type="component" value="Chromosome 1"/>
</dbReference>
<dbReference type="PANTHER" id="PTHR46014">
    <property type="entry name" value="TETRATRICOPEPTIDE REPEAT PROTEIN 1"/>
    <property type="match status" value="1"/>
</dbReference>
<dbReference type="InterPro" id="IPR011990">
    <property type="entry name" value="TPR-like_helical_dom_sf"/>
</dbReference>
<dbReference type="OrthoDB" id="1872379at2759"/>
<evidence type="ECO:0008006" key="5">
    <source>
        <dbReference type="Google" id="ProtNLM"/>
    </source>
</evidence>
<dbReference type="Gene3D" id="1.25.40.10">
    <property type="entry name" value="Tetratricopeptide repeat domain"/>
    <property type="match status" value="1"/>
</dbReference>
<protein>
    <recommendedName>
        <fullName evidence="5">Tetratricopeptide repeat protein 1</fullName>
    </recommendedName>
</protein>
<dbReference type="VEuPathDB" id="VectorBase:HLOH_041696"/>
<dbReference type="PROSITE" id="PS50005">
    <property type="entry name" value="TPR"/>
    <property type="match status" value="3"/>
</dbReference>
<proteinExistence type="predicted"/>
<feature type="region of interest" description="Disordered" evidence="2">
    <location>
        <begin position="1"/>
        <end position="60"/>
    </location>
</feature>
<feature type="repeat" description="TPR" evidence="1">
    <location>
        <begin position="82"/>
        <end position="115"/>
    </location>
</feature>
<feature type="compositionally biased region" description="Acidic residues" evidence="2">
    <location>
        <begin position="44"/>
        <end position="60"/>
    </location>
</feature>
<keyword evidence="4" id="KW-1185">Reference proteome</keyword>
<dbReference type="InterPro" id="IPR019734">
    <property type="entry name" value="TPR_rpt"/>
</dbReference>
<dbReference type="SUPFAM" id="SSF48452">
    <property type="entry name" value="TPR-like"/>
    <property type="match status" value="1"/>
</dbReference>
<dbReference type="SMART" id="SM00028">
    <property type="entry name" value="TPR"/>
    <property type="match status" value="3"/>
</dbReference>
<dbReference type="InterPro" id="IPR052769">
    <property type="entry name" value="TPR_domain_protein"/>
</dbReference>
<name>A0A9J6FA33_HAELO</name>
<dbReference type="AlphaFoldDB" id="A0A9J6FA33"/>
<dbReference type="PANTHER" id="PTHR46014:SF1">
    <property type="entry name" value="TETRATRICOPEPTIDE REPEAT PROTEIN 1"/>
    <property type="match status" value="1"/>
</dbReference>
<evidence type="ECO:0000256" key="2">
    <source>
        <dbReference type="SAM" id="MobiDB-lite"/>
    </source>
</evidence>
<evidence type="ECO:0000313" key="3">
    <source>
        <dbReference type="EMBL" id="KAH9363110.1"/>
    </source>
</evidence>
<sequence>MATSPDNCGDDGKKTALSAEDATWRDASDACKEESQSTGRPTDSEDVEDTEEEDLYIIDEEELERLEKAMTEEERMSKKERALNLKEEGNASFKRGQYNDAMESYTEALKTCPLSLSAERSVLYSNRGATWSRLEKNKLAIQDCTKAIELNPSYLKPVLKRAQLNKEMKNLDEALKDYQRVLELDPSIWEARHACRTLPDEIKERNEKLQAEMIGKLKELGNLVLKPFGMSTDNFKLIKDGEGGGYKIEIQK</sequence>
<feature type="compositionally biased region" description="Basic and acidic residues" evidence="2">
    <location>
        <begin position="22"/>
        <end position="35"/>
    </location>
</feature>
<accession>A0A9J6FA33</accession>
<reference evidence="3 4" key="1">
    <citation type="journal article" date="2020" name="Cell">
        <title>Large-Scale Comparative Analyses of Tick Genomes Elucidate Their Genetic Diversity and Vector Capacities.</title>
        <authorList>
            <consortium name="Tick Genome and Microbiome Consortium (TIGMIC)"/>
            <person name="Jia N."/>
            <person name="Wang J."/>
            <person name="Shi W."/>
            <person name="Du L."/>
            <person name="Sun Y."/>
            <person name="Zhan W."/>
            <person name="Jiang J.F."/>
            <person name="Wang Q."/>
            <person name="Zhang B."/>
            <person name="Ji P."/>
            <person name="Bell-Sakyi L."/>
            <person name="Cui X.M."/>
            <person name="Yuan T.T."/>
            <person name="Jiang B.G."/>
            <person name="Yang W.F."/>
            <person name="Lam T.T."/>
            <person name="Chang Q.C."/>
            <person name="Ding S.J."/>
            <person name="Wang X.J."/>
            <person name="Zhu J.G."/>
            <person name="Ruan X.D."/>
            <person name="Zhao L."/>
            <person name="Wei J.T."/>
            <person name="Ye R.Z."/>
            <person name="Que T.C."/>
            <person name="Du C.H."/>
            <person name="Zhou Y.H."/>
            <person name="Cheng J.X."/>
            <person name="Dai P.F."/>
            <person name="Guo W.B."/>
            <person name="Han X.H."/>
            <person name="Huang E.J."/>
            <person name="Li L.F."/>
            <person name="Wei W."/>
            <person name="Gao Y.C."/>
            <person name="Liu J.Z."/>
            <person name="Shao H.Z."/>
            <person name="Wang X."/>
            <person name="Wang C.C."/>
            <person name="Yang T.C."/>
            <person name="Huo Q.B."/>
            <person name="Li W."/>
            <person name="Chen H.Y."/>
            <person name="Chen S.E."/>
            <person name="Zhou L.G."/>
            <person name="Ni X.B."/>
            <person name="Tian J.H."/>
            <person name="Sheng Y."/>
            <person name="Liu T."/>
            <person name="Pan Y.S."/>
            <person name="Xia L.Y."/>
            <person name="Li J."/>
            <person name="Zhao F."/>
            <person name="Cao W.C."/>
        </authorList>
    </citation>
    <scope>NUCLEOTIDE SEQUENCE [LARGE SCALE GENOMIC DNA]</scope>
    <source>
        <strain evidence="3">HaeL-2018</strain>
    </source>
</reference>
<dbReference type="OMA" id="KSAIDDC"/>
<organism evidence="3 4">
    <name type="scientific">Haemaphysalis longicornis</name>
    <name type="common">Bush tick</name>
    <dbReference type="NCBI Taxonomy" id="44386"/>
    <lineage>
        <taxon>Eukaryota</taxon>
        <taxon>Metazoa</taxon>
        <taxon>Ecdysozoa</taxon>
        <taxon>Arthropoda</taxon>
        <taxon>Chelicerata</taxon>
        <taxon>Arachnida</taxon>
        <taxon>Acari</taxon>
        <taxon>Parasitiformes</taxon>
        <taxon>Ixodida</taxon>
        <taxon>Ixodoidea</taxon>
        <taxon>Ixodidae</taxon>
        <taxon>Haemaphysalinae</taxon>
        <taxon>Haemaphysalis</taxon>
    </lineage>
</organism>